<accession>A0A254N5L8</accession>
<keyword evidence="2" id="KW-0472">Membrane</keyword>
<feature type="domain" description="DUF7832" evidence="3">
    <location>
        <begin position="28"/>
        <end position="136"/>
    </location>
</feature>
<dbReference type="SMART" id="SM00671">
    <property type="entry name" value="SEL1"/>
    <property type="match status" value="3"/>
</dbReference>
<evidence type="ECO:0000256" key="2">
    <source>
        <dbReference type="SAM" id="Phobius"/>
    </source>
</evidence>
<keyword evidence="2" id="KW-0812">Transmembrane</keyword>
<evidence type="ECO:0000313" key="5">
    <source>
        <dbReference type="Proteomes" id="UP000197446"/>
    </source>
</evidence>
<comment type="caution">
    <text evidence="4">The sequence shown here is derived from an EMBL/GenBank/DDBJ whole genome shotgun (WGS) entry which is preliminary data.</text>
</comment>
<dbReference type="Proteomes" id="UP000197446">
    <property type="component" value="Unassembled WGS sequence"/>
</dbReference>
<dbReference type="InterPro" id="IPR011990">
    <property type="entry name" value="TPR-like_helical_dom_sf"/>
</dbReference>
<dbReference type="Pfam" id="PF08238">
    <property type="entry name" value="Sel1"/>
    <property type="match status" value="3"/>
</dbReference>
<organism evidence="4 5">
    <name type="scientific">Roseateles puraquae</name>
    <dbReference type="NCBI Taxonomy" id="431059"/>
    <lineage>
        <taxon>Bacteria</taxon>
        <taxon>Pseudomonadati</taxon>
        <taxon>Pseudomonadota</taxon>
        <taxon>Betaproteobacteria</taxon>
        <taxon>Burkholderiales</taxon>
        <taxon>Sphaerotilaceae</taxon>
        <taxon>Roseateles</taxon>
    </lineage>
</organism>
<sequence length="484" mass="52024">MSTITFSHGFFAARLRRTLGPDLRSRMKYDDSEYYFLNFETDLDNEAANTHIGMFLAWAVHAGLARQDERGGRWAADVQAVLARRKTGGQMLSDQCDGKLTDADLNAEGNAFAAVYYDKQYHHDYARVFDSQIPSTGHDADDICSVPDTWANFDLIKPVLDRRLAAWRQSRQTPELSLVGDPPPPSPPPPASPPPGPAPDLAALQRRAEQGDRDAWFELGAEYITGAHVPQDFKRAADCFEKAAQAGLAQAAFNLGVCYQNGDGRPKDAKQRLRWFALAAEGGHGQAAYFLALAYRQGDDLPQDFIASNALMMLAQKRGVAEARQAGVMAGSLAESTALAAQLSEPGQLVALLSARRRKVLAGQADTGVERFKHGPNAGRQPASPDAAPDAERPAAGFGLGHVALLVGAAAVIVLLVLNMRGQRFVGLSWALSLIGAVGVFKVGPSVGVKGATRTLATVLAALPALGSFVNLWMVLRWLGRRSA</sequence>
<dbReference type="PANTHER" id="PTHR11102:SF160">
    <property type="entry name" value="ERAD-ASSOCIATED E3 UBIQUITIN-PROTEIN LIGASE COMPONENT HRD3"/>
    <property type="match status" value="1"/>
</dbReference>
<feature type="compositionally biased region" description="Pro residues" evidence="1">
    <location>
        <begin position="181"/>
        <end position="198"/>
    </location>
</feature>
<dbReference type="EMBL" id="NISI01000010">
    <property type="protein sequence ID" value="OWR02122.1"/>
    <property type="molecule type" value="Genomic_DNA"/>
</dbReference>
<dbReference type="InterPro" id="IPR057154">
    <property type="entry name" value="DUF7832"/>
</dbReference>
<proteinExistence type="predicted"/>
<feature type="compositionally biased region" description="Low complexity" evidence="1">
    <location>
        <begin position="382"/>
        <end position="392"/>
    </location>
</feature>
<feature type="transmembrane region" description="Helical" evidence="2">
    <location>
        <begin position="395"/>
        <end position="418"/>
    </location>
</feature>
<dbReference type="InterPro" id="IPR006597">
    <property type="entry name" value="Sel1-like"/>
</dbReference>
<dbReference type="InterPro" id="IPR050767">
    <property type="entry name" value="Sel1_AlgK"/>
</dbReference>
<evidence type="ECO:0000313" key="4">
    <source>
        <dbReference type="EMBL" id="OWR02122.1"/>
    </source>
</evidence>
<feature type="transmembrane region" description="Helical" evidence="2">
    <location>
        <begin position="425"/>
        <end position="444"/>
    </location>
</feature>
<name>A0A254N5L8_9BURK</name>
<feature type="region of interest" description="Disordered" evidence="1">
    <location>
        <begin position="370"/>
        <end position="392"/>
    </location>
</feature>
<evidence type="ECO:0000259" key="3">
    <source>
        <dbReference type="Pfam" id="PF25191"/>
    </source>
</evidence>
<gene>
    <name evidence="4" type="ORF">CDO81_20480</name>
</gene>
<dbReference type="Pfam" id="PF25191">
    <property type="entry name" value="DUF7832"/>
    <property type="match status" value="1"/>
</dbReference>
<reference evidence="4 5" key="1">
    <citation type="journal article" date="2007" name="Int. J. Syst. Evol. Microbiol.">
        <title>Description of Pelomonas aquatica sp. nov. and Pelomonas puraquae sp. nov., isolated from industrial and haemodialysis water.</title>
        <authorList>
            <person name="Gomila M."/>
            <person name="Bowien B."/>
            <person name="Falsen E."/>
            <person name="Moore E.R."/>
            <person name="Lalucat J."/>
        </authorList>
    </citation>
    <scope>NUCLEOTIDE SEQUENCE [LARGE SCALE GENOMIC DNA]</scope>
    <source>
        <strain evidence="4 5">CCUG 52769</strain>
    </source>
</reference>
<dbReference type="AlphaFoldDB" id="A0A254N5L8"/>
<dbReference type="PANTHER" id="PTHR11102">
    <property type="entry name" value="SEL-1-LIKE PROTEIN"/>
    <property type="match status" value="1"/>
</dbReference>
<evidence type="ECO:0000256" key="1">
    <source>
        <dbReference type="SAM" id="MobiDB-lite"/>
    </source>
</evidence>
<dbReference type="OrthoDB" id="4827574at2"/>
<dbReference type="Gene3D" id="1.25.40.10">
    <property type="entry name" value="Tetratricopeptide repeat domain"/>
    <property type="match status" value="1"/>
</dbReference>
<keyword evidence="2" id="KW-1133">Transmembrane helix</keyword>
<protein>
    <recommendedName>
        <fullName evidence="3">DUF7832 domain-containing protein</fullName>
    </recommendedName>
</protein>
<dbReference type="SUPFAM" id="SSF81901">
    <property type="entry name" value="HCP-like"/>
    <property type="match status" value="1"/>
</dbReference>
<dbReference type="RefSeq" id="WP_088485098.1">
    <property type="nucleotide sequence ID" value="NZ_NISI01000010.1"/>
</dbReference>
<feature type="transmembrane region" description="Helical" evidence="2">
    <location>
        <begin position="456"/>
        <end position="476"/>
    </location>
</feature>
<feature type="region of interest" description="Disordered" evidence="1">
    <location>
        <begin position="171"/>
        <end position="200"/>
    </location>
</feature>
<keyword evidence="5" id="KW-1185">Reference proteome</keyword>